<dbReference type="Proteomes" id="UP000323732">
    <property type="component" value="Unassembled WGS sequence"/>
</dbReference>
<evidence type="ECO:0000313" key="1">
    <source>
        <dbReference type="EMBL" id="TYS66677.1"/>
    </source>
</evidence>
<sequence length="72" mass="8514">MEFSLCSFDSRLPVEVTADEDNGRYMIRKADTSGEVFNNRADLLQWVKNNFREEDFCDPSQFRSMLEQLEEI</sequence>
<accession>A0A5D4STH0</accession>
<dbReference type="EMBL" id="VTES01000001">
    <property type="protein sequence ID" value="TYS66677.1"/>
    <property type="molecule type" value="Genomic_DNA"/>
</dbReference>
<name>A0A5D4STH0_9BACI</name>
<evidence type="ECO:0000313" key="2">
    <source>
        <dbReference type="Proteomes" id="UP000323732"/>
    </source>
</evidence>
<proteinExistence type="predicted"/>
<reference evidence="1 2" key="1">
    <citation type="submission" date="2019-08" db="EMBL/GenBank/DDBJ databases">
        <title>Bacillus genomes from the desert of Cuatro Cienegas, Coahuila.</title>
        <authorList>
            <person name="Olmedo-Alvarez G."/>
        </authorList>
    </citation>
    <scope>NUCLEOTIDE SEQUENCE [LARGE SCALE GENOMIC DNA]</scope>
    <source>
        <strain evidence="1 2">CH37_1T</strain>
    </source>
</reference>
<evidence type="ECO:0008006" key="3">
    <source>
        <dbReference type="Google" id="ProtNLM"/>
    </source>
</evidence>
<gene>
    <name evidence="1" type="ORF">FZD47_04145</name>
</gene>
<comment type="caution">
    <text evidence="1">The sequence shown here is derived from an EMBL/GenBank/DDBJ whole genome shotgun (WGS) entry which is preliminary data.</text>
</comment>
<dbReference type="GeneID" id="97350314"/>
<dbReference type="AlphaFoldDB" id="A0A5D4STH0"/>
<organism evidence="1 2">
    <name type="scientific">Bacillus infantis</name>
    <dbReference type="NCBI Taxonomy" id="324767"/>
    <lineage>
        <taxon>Bacteria</taxon>
        <taxon>Bacillati</taxon>
        <taxon>Bacillota</taxon>
        <taxon>Bacilli</taxon>
        <taxon>Bacillales</taxon>
        <taxon>Bacillaceae</taxon>
        <taxon>Bacillus</taxon>
    </lineage>
</organism>
<dbReference type="RefSeq" id="WP_009795645.1">
    <property type="nucleotide sequence ID" value="NZ_CP160000.1"/>
</dbReference>
<protein>
    <recommendedName>
        <fullName evidence="3">Threonine dehydratase</fullName>
    </recommendedName>
</protein>